<feature type="chain" id="PRO_5030775725" description="DUF1302 domain-containing protein" evidence="2">
    <location>
        <begin position="24"/>
        <end position="619"/>
    </location>
</feature>
<comment type="caution">
    <text evidence="3">The sequence shown here is derived from an EMBL/GenBank/DDBJ whole genome shotgun (WGS) entry which is preliminary data.</text>
</comment>
<reference evidence="3 4" key="1">
    <citation type="submission" date="2020-08" db="EMBL/GenBank/DDBJ databases">
        <title>Functional genomics of gut bacteria from endangered species of beetles.</title>
        <authorList>
            <person name="Carlos-Shanley C."/>
        </authorList>
    </citation>
    <scope>NUCLEOTIDE SEQUENCE [LARGE SCALE GENOMIC DNA]</scope>
    <source>
        <strain evidence="3 4">S00202</strain>
    </source>
</reference>
<keyword evidence="2" id="KW-0732">Signal</keyword>
<evidence type="ECO:0000313" key="3">
    <source>
        <dbReference type="EMBL" id="MBB6341997.1"/>
    </source>
</evidence>
<dbReference type="Pfam" id="PF06980">
    <property type="entry name" value="DUF1302"/>
    <property type="match status" value="1"/>
</dbReference>
<proteinExistence type="predicted"/>
<dbReference type="InterPro" id="IPR010727">
    <property type="entry name" value="DUF1302"/>
</dbReference>
<evidence type="ECO:0008006" key="5">
    <source>
        <dbReference type="Google" id="ProtNLM"/>
    </source>
</evidence>
<dbReference type="EMBL" id="JACHLL010000003">
    <property type="protein sequence ID" value="MBB6341997.1"/>
    <property type="molecule type" value="Genomic_DNA"/>
</dbReference>
<dbReference type="AlphaFoldDB" id="A0A7X0BSE1"/>
<evidence type="ECO:0000313" key="4">
    <source>
        <dbReference type="Proteomes" id="UP000557193"/>
    </source>
</evidence>
<keyword evidence="4" id="KW-1185">Reference proteome</keyword>
<protein>
    <recommendedName>
        <fullName evidence="5">DUF1302 domain-containing protein</fullName>
    </recommendedName>
</protein>
<sequence length="619" mass="66771">MPNPCLVLSLLPAALLGSSTATAFTFELLDGEVTGKLDTTMSAGLSLSTEAPDATLYTGPDGERTGQSGGRGVGPNADNGRLNFKQGDVIANPYKGLSELDLEYGNIGLRVSAKYWYDHWLETKNGQFRDFDDSGYPSLARFKGFSWLDSYLFASTDVAERPLDLRLGRQALSWGESTFIQGGINAISPLDQSAFNRPGVEIKEGLLPVEMLQASYELGGGVSVEGFYQYNWRPSVIDGCGTFFAITDAIQPGCSPVYTSALLPEAEQLNGTGNGVPVGANTVMKRSADELPDDSGQFGIALRYYADWLNDTEFGLYALNYHARFVYTSATAANPQVYAIGSPGPAADFFTGRYLAGQPVFIEGARYRAVYPEDIRLYGVSFNTSLDNGLAVSGEISHRPNLPVQINVNDLYAAALLQAGSPATAVLLPGGMSNPDNYGEDVQGYQRLPVTQSQLTLSRFFSQILGAEQLRLVGEVGQVHIGNLNSLRFGRSSLLGPGTPVGGGACNSSPSVTRRYCSQDGYVTTNSWGYRLLAQLDYSDVLPGTVISPSLAFRHDVEGYSYQPAGPFEEGQMASSLGLQLVYRDRYKANLSWTSFFGSNDYSTVDDRDYVAASISLSF</sequence>
<dbReference type="RefSeq" id="WP_184683167.1">
    <property type="nucleotide sequence ID" value="NZ_JACHLL010000003.1"/>
</dbReference>
<name>A0A7X0BSE1_9PSED</name>
<gene>
    <name evidence="3" type="ORF">HNP49_002165</name>
</gene>
<organism evidence="3 4">
    <name type="scientific">Pseudomonas fluvialis</name>
    <dbReference type="NCBI Taxonomy" id="1793966"/>
    <lineage>
        <taxon>Bacteria</taxon>
        <taxon>Pseudomonadati</taxon>
        <taxon>Pseudomonadota</taxon>
        <taxon>Gammaproteobacteria</taxon>
        <taxon>Pseudomonadales</taxon>
        <taxon>Pseudomonadaceae</taxon>
        <taxon>Pseudomonas</taxon>
    </lineage>
</organism>
<evidence type="ECO:0000256" key="2">
    <source>
        <dbReference type="SAM" id="SignalP"/>
    </source>
</evidence>
<feature type="region of interest" description="Disordered" evidence="1">
    <location>
        <begin position="52"/>
        <end position="78"/>
    </location>
</feature>
<evidence type="ECO:0000256" key="1">
    <source>
        <dbReference type="SAM" id="MobiDB-lite"/>
    </source>
</evidence>
<feature type="signal peptide" evidence="2">
    <location>
        <begin position="1"/>
        <end position="23"/>
    </location>
</feature>
<dbReference type="Proteomes" id="UP000557193">
    <property type="component" value="Unassembled WGS sequence"/>
</dbReference>
<accession>A0A7X0BSE1</accession>